<comment type="caution">
    <text evidence="2">The sequence shown here is derived from an EMBL/GenBank/DDBJ whole genome shotgun (WGS) entry which is preliminary data.</text>
</comment>
<dbReference type="Gene3D" id="2.60.40.60">
    <property type="entry name" value="Cadherins"/>
    <property type="match status" value="1"/>
</dbReference>
<dbReference type="GO" id="GO:0007156">
    <property type="term" value="P:homophilic cell adhesion via plasma membrane adhesion molecules"/>
    <property type="evidence" value="ECO:0007669"/>
    <property type="project" value="InterPro"/>
</dbReference>
<dbReference type="InterPro" id="IPR011049">
    <property type="entry name" value="Serralysin-like_metalloprot_C"/>
</dbReference>
<dbReference type="GO" id="GO:0005509">
    <property type="term" value="F:calcium ion binding"/>
    <property type="evidence" value="ECO:0007669"/>
    <property type="project" value="InterPro"/>
</dbReference>
<dbReference type="PROSITE" id="PS50268">
    <property type="entry name" value="CADHERIN_2"/>
    <property type="match status" value="2"/>
</dbReference>
<dbReference type="CDD" id="cd11304">
    <property type="entry name" value="Cadherin_repeat"/>
    <property type="match status" value="2"/>
</dbReference>
<sequence length="1310" mass="139067">MYTANDQLTVVNNARQEQYPSVAALSDGGFVVTWGSNGQDGSGYGVYGQRYNANGTKNGSEFQVNTYFNHNQLDPLVSGFSDGGFVVVWESNGQDGSGYGVYGQRYNANGTKNGGEFQVNTATSGHQNASSVAALSGGLFMVTWTSMIQGTDSCSLRGRVFSASGAVGSEVSVGNNEAQWGYEKPLTRLSNGKVVSVSKHAVSNTAAIFAYIYSVDGTNGATLERSIQVKRDGTSIGISGETTDDLNYEEPSVAALSGGGFVVVWYANNRKVYGQRYNANGDTNGNAFVVGTGANLGLTDSDNLTQPIVAGLNDGGFVVTWTVTPGSLNREVVGQIFDQSANKVGGQLAVNGTNGTLDDKQNGKLGLAGLTNGGFVAAWTSDTSGAGAWDVYGRIYTSSTPNSAPTAVTLQNTTATIAENTSTTTRIKVADIAITDDGLGTNTISLSGADAGSFEVASGFLYLKAGTTLDYETKASYNVTVNVDDTTVGATPDLTTNFTLNVSDVNEAPTGTNTPPTATLQQIITAIATDTNTTNRIKVAEINITDDGVGTNNITLTGTDAGSFEVDGTSLYLKANVTLAVKNYKVTVNVNDPTVGNTPDWTEELTLEAKVNAAPTAIALHVPIRENTSTKERIRLAQIDITDDGVGTNDITLTGTDAGSFEVDNNFLYVRENVDLDYETDKKIYTVTVKVKDPNVNGSPEHTSNFSLVVTDEIYDVLLSDKTGTTTELGGKATFNFSLQTQPTSDVTIRFRALDTTEGRLSKSALTFTPSNWNTHQTLEVTGLNDSIDDGDRTYSITSTVTSRDPNYNLIRASSLTITNEDNDTAGITTNTTTGITTPQKSTHFDFVLNSQPTHNVTIDFTNNGGDQGTLSKKSLQFTPSNWNRTQTLEVTGKDNANDTTYNITSKVTSDDGKYRDMPVLPLSITNKPTLTAGITVTPTTTGTTTEAGGKASFDFTLNSQPTQNVTISFSGVNTREGRLSRPSLTFTPITWNRPQTLEVIGVDDRVRDGDIPYTITPRITSKDPAYQVVSVLPLTITNTDNDTAGITVNSTTGTTTKTGGTASFELTLNTQPTSNVKIDFTEDNTKGSLSTNSLTFTAKNWNRPQTVTVTGKGSSSDTPYNITSTVTSGDSNYTSITPLTLTITNKDSTLTGTVNDDYLGAGTGNHTLTGGGGGDTLTGGNGADTFVYEGLTDSLLESRDILVNFSQPQGDRFQLTPRPDALFNYGLSRARTIEAALSAAYADTDGNDRPLGDKEAVFFTWNRQLYLSVNDSTPGFQKNSDLLLQLDNFTWLAGDNNPAATLTVGNYFA</sequence>
<gene>
    <name evidence="2" type="ORF">NWP17_14915</name>
</gene>
<dbReference type="Gene3D" id="2.150.10.10">
    <property type="entry name" value="Serralysin-like metalloprotease, C-terminal"/>
    <property type="match status" value="1"/>
</dbReference>
<proteinExistence type="predicted"/>
<name>A0AA43KDA2_9CYAN</name>
<dbReference type="InterPro" id="IPR048165">
    <property type="entry name" value="Bluetail_dom"/>
</dbReference>
<organism evidence="2 3">
    <name type="scientific">Chrysosporum bergii ANA360D</name>
    <dbReference type="NCBI Taxonomy" id="617107"/>
    <lineage>
        <taxon>Bacteria</taxon>
        <taxon>Bacillati</taxon>
        <taxon>Cyanobacteriota</taxon>
        <taxon>Cyanophyceae</taxon>
        <taxon>Nostocales</taxon>
        <taxon>Nodulariaceae</taxon>
        <taxon>Chrysosporum</taxon>
    </lineage>
</organism>
<evidence type="ECO:0000313" key="3">
    <source>
        <dbReference type="Proteomes" id="UP001159387"/>
    </source>
</evidence>
<feature type="domain" description="Cadherin" evidence="1">
    <location>
        <begin position="409"/>
        <end position="518"/>
    </location>
</feature>
<evidence type="ECO:0000259" key="1">
    <source>
        <dbReference type="PROSITE" id="PS50268"/>
    </source>
</evidence>
<keyword evidence="3" id="KW-1185">Reference proteome</keyword>
<dbReference type="EMBL" id="JANQDH010000102">
    <property type="protein sequence ID" value="MDH6061708.1"/>
    <property type="molecule type" value="Genomic_DNA"/>
</dbReference>
<feature type="domain" description="Cadherin" evidence="1">
    <location>
        <begin position="616"/>
        <end position="712"/>
    </location>
</feature>
<dbReference type="SUPFAM" id="SSF49313">
    <property type="entry name" value="Cadherin-like"/>
    <property type="match status" value="1"/>
</dbReference>
<protein>
    <submittedName>
        <fullName evidence="2">Cadherin repeat domain-containing protein</fullName>
    </submittedName>
</protein>
<dbReference type="Proteomes" id="UP001159387">
    <property type="component" value="Unassembled WGS sequence"/>
</dbReference>
<dbReference type="InterPro" id="IPR002126">
    <property type="entry name" value="Cadherin-like_dom"/>
</dbReference>
<dbReference type="RefSeq" id="WP_280655665.1">
    <property type="nucleotide sequence ID" value="NZ_JANQDH010000102.1"/>
</dbReference>
<dbReference type="GO" id="GO:0016020">
    <property type="term" value="C:membrane"/>
    <property type="evidence" value="ECO:0007669"/>
    <property type="project" value="InterPro"/>
</dbReference>
<dbReference type="InterPro" id="IPR015919">
    <property type="entry name" value="Cadherin-like_sf"/>
</dbReference>
<dbReference type="SUPFAM" id="SSF51120">
    <property type="entry name" value="beta-Roll"/>
    <property type="match status" value="1"/>
</dbReference>
<reference evidence="2 3" key="1">
    <citation type="journal article" date="2023" name="J. Phycol.">
        <title>Chrysosporum ovalisporum is synonymous with the true-branching cyanobacterium Umezakia natans (Nostocales/Aphanizomenonaceae).</title>
        <authorList>
            <person name="McGregor G.B."/>
            <person name="Sendall B.C."/>
            <person name="Niiyama Y."/>
            <person name="Tuji A."/>
            <person name="Willis A."/>
        </authorList>
    </citation>
    <scope>NUCLEOTIDE SEQUENCE [LARGE SCALE GENOMIC DNA]</scope>
    <source>
        <strain evidence="2 3">ANA360D</strain>
    </source>
</reference>
<evidence type="ECO:0000313" key="2">
    <source>
        <dbReference type="EMBL" id="MDH6061708.1"/>
    </source>
</evidence>
<accession>A0AA43KDA2</accession>
<dbReference type="NCBIfam" id="NF041519">
    <property type="entry name" value="bluetail"/>
    <property type="match status" value="1"/>
</dbReference>